<evidence type="ECO:0000313" key="4">
    <source>
        <dbReference type="EMBL" id="CAI9614353.1"/>
    </source>
</evidence>
<dbReference type="InterPro" id="IPR001846">
    <property type="entry name" value="VWF_type-D"/>
</dbReference>
<keyword evidence="2" id="KW-0325">Glycoprotein</keyword>
<organism evidence="4 5">
    <name type="scientific">Staurois parvus</name>
    <dbReference type="NCBI Taxonomy" id="386267"/>
    <lineage>
        <taxon>Eukaryota</taxon>
        <taxon>Metazoa</taxon>
        <taxon>Chordata</taxon>
        <taxon>Craniata</taxon>
        <taxon>Vertebrata</taxon>
        <taxon>Euteleostomi</taxon>
        <taxon>Amphibia</taxon>
        <taxon>Batrachia</taxon>
        <taxon>Anura</taxon>
        <taxon>Neobatrachia</taxon>
        <taxon>Ranoidea</taxon>
        <taxon>Ranidae</taxon>
        <taxon>Staurois</taxon>
    </lineage>
</organism>
<sequence length="201" mass="22198">MKLTIPNIFNQKVRGLCGNSNGNSADDFETPTGTRVARGADFGRSWVVDDGQCIEPPALTVPPKILCGDVICQAGTKCQIGNGQPTCVEVSEANCQVSGFPPYFKTFDGKFFGFQAPCTYTLAETYHNDTNLPGFRIKIAYQNEDNTKIINPTLEITDPSQNKKTKNNKLTKVNNEILKKRAKISSFEHFVIIKIDFGLIL</sequence>
<feature type="domain" description="VWFD" evidence="3">
    <location>
        <begin position="93"/>
        <end position="201"/>
    </location>
</feature>
<evidence type="ECO:0000256" key="2">
    <source>
        <dbReference type="ARBA" id="ARBA00023180"/>
    </source>
</evidence>
<dbReference type="EMBL" id="CATNWA010019655">
    <property type="protein sequence ID" value="CAI9614353.1"/>
    <property type="molecule type" value="Genomic_DNA"/>
</dbReference>
<dbReference type="PANTHER" id="PTHR11339:SF373">
    <property type="entry name" value="VWFD DOMAIN-CONTAINING PROTEIN"/>
    <property type="match status" value="1"/>
</dbReference>
<keyword evidence="1" id="KW-1015">Disulfide bond</keyword>
<keyword evidence="5" id="KW-1185">Reference proteome</keyword>
<comment type="caution">
    <text evidence="4">The sequence shown here is derived from an EMBL/GenBank/DDBJ whole genome shotgun (WGS) entry which is preliminary data.</text>
</comment>
<feature type="non-terminal residue" evidence="4">
    <location>
        <position position="201"/>
    </location>
</feature>
<dbReference type="InterPro" id="IPR050780">
    <property type="entry name" value="Mucin_vWF_Thrombospondin_sf"/>
</dbReference>
<accession>A0ABN9GY14</accession>
<reference evidence="4" key="1">
    <citation type="submission" date="2023-05" db="EMBL/GenBank/DDBJ databases">
        <authorList>
            <person name="Stuckert A."/>
        </authorList>
    </citation>
    <scope>NUCLEOTIDE SEQUENCE</scope>
</reference>
<evidence type="ECO:0000256" key="1">
    <source>
        <dbReference type="ARBA" id="ARBA00023157"/>
    </source>
</evidence>
<dbReference type="Proteomes" id="UP001162483">
    <property type="component" value="Unassembled WGS sequence"/>
</dbReference>
<evidence type="ECO:0000313" key="5">
    <source>
        <dbReference type="Proteomes" id="UP001162483"/>
    </source>
</evidence>
<gene>
    <name evidence="4" type="ORF">SPARVUS_LOCUS15042967</name>
</gene>
<protein>
    <recommendedName>
        <fullName evidence="3">VWFD domain-containing protein</fullName>
    </recommendedName>
</protein>
<dbReference type="Pfam" id="PF00094">
    <property type="entry name" value="VWD"/>
    <property type="match status" value="2"/>
</dbReference>
<dbReference type="PANTHER" id="PTHR11339">
    <property type="entry name" value="EXTRACELLULAR MATRIX GLYCOPROTEIN RELATED"/>
    <property type="match status" value="1"/>
</dbReference>
<evidence type="ECO:0000259" key="3">
    <source>
        <dbReference type="PROSITE" id="PS51233"/>
    </source>
</evidence>
<feature type="domain" description="VWFD" evidence="3">
    <location>
        <begin position="1"/>
        <end position="54"/>
    </location>
</feature>
<dbReference type="PROSITE" id="PS51233">
    <property type="entry name" value="VWFD"/>
    <property type="match status" value="2"/>
</dbReference>
<name>A0ABN9GY14_9NEOB</name>
<proteinExistence type="predicted"/>